<reference evidence="3" key="1">
    <citation type="journal article" date="2019" name="Int. J. Syst. Evol. Microbiol.">
        <title>The Global Catalogue of Microorganisms (GCM) 10K type strain sequencing project: providing services to taxonomists for standard genome sequencing and annotation.</title>
        <authorList>
            <consortium name="The Broad Institute Genomics Platform"/>
            <consortium name="The Broad Institute Genome Sequencing Center for Infectious Disease"/>
            <person name="Wu L."/>
            <person name="Ma J."/>
        </authorList>
    </citation>
    <scope>NUCLEOTIDE SEQUENCE [LARGE SCALE GENOMIC DNA]</scope>
    <source>
        <strain evidence="3">KCTC 22437</strain>
    </source>
</reference>
<proteinExistence type="predicted"/>
<protein>
    <submittedName>
        <fullName evidence="2">Uncharacterized protein</fullName>
    </submittedName>
</protein>
<keyword evidence="1" id="KW-0812">Transmembrane</keyword>
<name>A0ABW5Y947_9SPHI</name>
<feature type="transmembrane region" description="Helical" evidence="1">
    <location>
        <begin position="44"/>
        <end position="66"/>
    </location>
</feature>
<dbReference type="EMBL" id="JBHUPD010000001">
    <property type="protein sequence ID" value="MFD2871550.1"/>
    <property type="molecule type" value="Genomic_DNA"/>
</dbReference>
<evidence type="ECO:0000313" key="3">
    <source>
        <dbReference type="Proteomes" id="UP001597557"/>
    </source>
</evidence>
<gene>
    <name evidence="2" type="ORF">ACFS5N_03650</name>
</gene>
<accession>A0ABW5Y947</accession>
<organism evidence="2 3">
    <name type="scientific">Mucilaginibacter ximonensis</name>
    <dbReference type="NCBI Taxonomy" id="538021"/>
    <lineage>
        <taxon>Bacteria</taxon>
        <taxon>Pseudomonadati</taxon>
        <taxon>Bacteroidota</taxon>
        <taxon>Sphingobacteriia</taxon>
        <taxon>Sphingobacteriales</taxon>
        <taxon>Sphingobacteriaceae</taxon>
        <taxon>Mucilaginibacter</taxon>
    </lineage>
</organism>
<keyword evidence="1" id="KW-1133">Transmembrane helix</keyword>
<evidence type="ECO:0000313" key="2">
    <source>
        <dbReference type="EMBL" id="MFD2871550.1"/>
    </source>
</evidence>
<dbReference type="RefSeq" id="WP_377182343.1">
    <property type="nucleotide sequence ID" value="NZ_JBHUPD010000001.1"/>
</dbReference>
<comment type="caution">
    <text evidence="2">The sequence shown here is derived from an EMBL/GenBank/DDBJ whole genome shotgun (WGS) entry which is preliminary data.</text>
</comment>
<keyword evidence="1" id="KW-0472">Membrane</keyword>
<dbReference type="Proteomes" id="UP001597557">
    <property type="component" value="Unassembled WGS sequence"/>
</dbReference>
<evidence type="ECO:0000256" key="1">
    <source>
        <dbReference type="SAM" id="Phobius"/>
    </source>
</evidence>
<keyword evidence="3" id="KW-1185">Reference proteome</keyword>
<sequence length="76" mass="7835">MKRTLGLIITLLGILIVVGAFVFTPDHALNAADSGSGISASAGLAYGGFITFGVGIVLYISSLPLAGEKRQQRQNS</sequence>